<feature type="region of interest" description="Disordered" evidence="1">
    <location>
        <begin position="561"/>
        <end position="582"/>
    </location>
</feature>
<feature type="signal peptide" evidence="2">
    <location>
        <begin position="1"/>
        <end position="21"/>
    </location>
</feature>
<evidence type="ECO:0000313" key="4">
    <source>
        <dbReference type="EMBL" id="ORX67730.1"/>
    </source>
</evidence>
<evidence type="ECO:0000313" key="5">
    <source>
        <dbReference type="Proteomes" id="UP000193944"/>
    </source>
</evidence>
<evidence type="ECO:0000256" key="1">
    <source>
        <dbReference type="SAM" id="MobiDB-lite"/>
    </source>
</evidence>
<dbReference type="AlphaFoldDB" id="A0A1Y1W2F0"/>
<accession>A0A1Y1W2F0</accession>
<feature type="compositionally biased region" description="Low complexity" evidence="1">
    <location>
        <begin position="561"/>
        <end position="581"/>
    </location>
</feature>
<evidence type="ECO:0000259" key="3">
    <source>
        <dbReference type="Pfam" id="PF13290"/>
    </source>
</evidence>
<dbReference type="OrthoDB" id="2130412at2759"/>
<protein>
    <recommendedName>
        <fullName evidence="3">GH29D-like beta-sandwich domain-containing protein</fullName>
    </recommendedName>
</protein>
<dbReference type="EMBL" id="MCFG01000431">
    <property type="protein sequence ID" value="ORX67730.1"/>
    <property type="molecule type" value="Genomic_DNA"/>
</dbReference>
<feature type="chain" id="PRO_5013299408" description="GH29D-like beta-sandwich domain-containing protein" evidence="2">
    <location>
        <begin position="22"/>
        <end position="764"/>
    </location>
</feature>
<feature type="domain" description="GH29D-like beta-sandwich" evidence="3">
    <location>
        <begin position="36"/>
        <end position="81"/>
    </location>
</feature>
<gene>
    <name evidence="4" type="ORF">BCR32DRAFT_250394</name>
</gene>
<keyword evidence="5" id="KW-1185">Reference proteome</keyword>
<sequence>MKYTTKSFLNLLLLAFASSKAINEEENILLPKFSLASGFYDEPIELEIKTSNPEAIIYYTTDGSIPNENSTIYEKPILLKNKSYEDNVYSNITNVEPSNDYVPSKKVKKANIIRAIAKLPNSNNTNSTTTTSVISKTYFVGMNKKELYFDFPVISLITDPYNLFDYEYGIYVLGKVHDDWIKEDPANANLMFFLHKGNYNLKGREAERPATIEYFPGNGDREGFNEDVGIRIMGDASRSFIQKSFRIFFRKEYGAKNLKYDIIPDNIRSDGKGLVKSYKTINIRSGGNDSKWFLFRDKVLQSLVKDRNFETQQGDIAAFYLDGEYWGLYTINENYNDNYFATNYDIDKDNVILIKKYKIEEGVEEDLETFNEAMNFIMNHDMTNLENYEKASQLLDLDSFIWYMVFNTYISNDDGIFNDRNWAMWRVRDPVPGVLNADGKWRMIVFDTELSSGIYDTNYKSIDSLMNALTEGTESSNFMGSKLLSSLLKNKEFKNSFYNAICDVKNIDFNLDTVNSVIDSLKERVDPLVYDHFIRYGKMADLEFEGPFEFDPNNPIDFKSIDSTKSTNSNDSTESTNSISDPNEFYDQQYQQFKDWLNGRPTVFLDLIAKLFKLNPAVEVTVTSTDFTKGSFQINHGKKIFEKEFKGDYFTEAILYLTAIPSEGETFNYWSIENCQFADSNTNTTNTNTNTNKLEEITVGILPNEGCKVIANFGPVSEIPTEIPTEVSTEIPTEILTEIPTEIPNDISNEVPKKVKIIKKCLKL</sequence>
<reference evidence="4 5" key="2">
    <citation type="submission" date="2016-08" db="EMBL/GenBank/DDBJ databases">
        <title>Pervasive Adenine N6-methylation of Active Genes in Fungi.</title>
        <authorList>
            <consortium name="DOE Joint Genome Institute"/>
            <person name="Mondo S.J."/>
            <person name="Dannebaum R.O."/>
            <person name="Kuo R.C."/>
            <person name="Labutti K."/>
            <person name="Haridas S."/>
            <person name="Kuo A."/>
            <person name="Salamov A."/>
            <person name="Ahrendt S.R."/>
            <person name="Lipzen A."/>
            <person name="Sullivan W."/>
            <person name="Andreopoulos W.B."/>
            <person name="Clum A."/>
            <person name="Lindquist E."/>
            <person name="Daum C."/>
            <person name="Ramamoorthy G.K."/>
            <person name="Gryganskyi A."/>
            <person name="Culley D."/>
            <person name="Magnuson J.K."/>
            <person name="James T.Y."/>
            <person name="O'Malley M.A."/>
            <person name="Stajich J.E."/>
            <person name="Spatafora J.W."/>
            <person name="Visel A."/>
            <person name="Grigoriev I.V."/>
        </authorList>
    </citation>
    <scope>NUCLEOTIDE SEQUENCE [LARGE SCALE GENOMIC DNA]</scope>
    <source>
        <strain evidence="4 5">S4</strain>
    </source>
</reference>
<dbReference type="Proteomes" id="UP000193944">
    <property type="component" value="Unassembled WGS sequence"/>
</dbReference>
<comment type="caution">
    <text evidence="4">The sequence shown here is derived from an EMBL/GenBank/DDBJ whole genome shotgun (WGS) entry which is preliminary data.</text>
</comment>
<evidence type="ECO:0000256" key="2">
    <source>
        <dbReference type="SAM" id="SignalP"/>
    </source>
</evidence>
<name>A0A1Y1W2F0_9FUNG</name>
<dbReference type="InterPro" id="IPR014867">
    <property type="entry name" value="Spore_coat_CotH_CotH2/3/7"/>
</dbReference>
<dbReference type="Pfam" id="PF13290">
    <property type="entry name" value="CHB_HEX_C_1"/>
    <property type="match status" value="1"/>
</dbReference>
<organism evidence="4 5">
    <name type="scientific">Anaeromyces robustus</name>
    <dbReference type="NCBI Taxonomy" id="1754192"/>
    <lineage>
        <taxon>Eukaryota</taxon>
        <taxon>Fungi</taxon>
        <taxon>Fungi incertae sedis</taxon>
        <taxon>Chytridiomycota</taxon>
        <taxon>Chytridiomycota incertae sedis</taxon>
        <taxon>Neocallimastigomycetes</taxon>
        <taxon>Neocallimastigales</taxon>
        <taxon>Neocallimastigaceae</taxon>
        <taxon>Anaeromyces</taxon>
    </lineage>
</organism>
<keyword evidence="2" id="KW-0732">Signal</keyword>
<dbReference type="InterPro" id="IPR059177">
    <property type="entry name" value="GH29D-like_dom"/>
</dbReference>
<reference evidence="4 5" key="1">
    <citation type="submission" date="2016-08" db="EMBL/GenBank/DDBJ databases">
        <title>A Parts List for Fungal Cellulosomes Revealed by Comparative Genomics.</title>
        <authorList>
            <consortium name="DOE Joint Genome Institute"/>
            <person name="Haitjema C.H."/>
            <person name="Gilmore S.P."/>
            <person name="Henske J.K."/>
            <person name="Solomon K.V."/>
            <person name="De Groot R."/>
            <person name="Kuo A."/>
            <person name="Mondo S.J."/>
            <person name="Salamov A.A."/>
            <person name="Labutti K."/>
            <person name="Zhao Z."/>
            <person name="Chiniquy J."/>
            <person name="Barry K."/>
            <person name="Brewer H.M."/>
            <person name="Purvine S.O."/>
            <person name="Wright A.T."/>
            <person name="Boxma B."/>
            <person name="Van Alen T."/>
            <person name="Hackstein J.H."/>
            <person name="Baker S.E."/>
            <person name="Grigoriev I.V."/>
            <person name="O'Malley M.A."/>
        </authorList>
    </citation>
    <scope>NUCLEOTIDE SEQUENCE [LARGE SCALE GENOMIC DNA]</scope>
    <source>
        <strain evidence="4 5">S4</strain>
    </source>
</reference>
<proteinExistence type="predicted"/>
<dbReference type="Pfam" id="PF08757">
    <property type="entry name" value="CotH"/>
    <property type="match status" value="1"/>
</dbReference>